<evidence type="ECO:0000256" key="1">
    <source>
        <dbReference type="ARBA" id="ARBA00009249"/>
    </source>
</evidence>
<feature type="modified residue" description="N6-lipoyllysine" evidence="3">
    <location>
        <position position="57"/>
    </location>
</feature>
<dbReference type="InterPro" id="IPR033753">
    <property type="entry name" value="GCV_H/Fam206"/>
</dbReference>
<dbReference type="RefSeq" id="WP_208059392.1">
    <property type="nucleotide sequence ID" value="NZ_JAGDYP010000010.1"/>
</dbReference>
<comment type="caution">
    <text evidence="5">The sequence shown here is derived from an EMBL/GenBank/DDBJ whole genome shotgun (WGS) entry which is preliminary data.</text>
</comment>
<reference evidence="5 6" key="1">
    <citation type="submission" date="2021-03" db="EMBL/GenBank/DDBJ databases">
        <title>Isolation and description of Capnocytophaga bilenii sp. nov., a novel Capnocytophaga species, isolated from a gingivitis subject.</title>
        <authorList>
            <person name="Antezack A."/>
            <person name="Monnet-Corti V."/>
            <person name="La Scola B."/>
        </authorList>
    </citation>
    <scope>NUCLEOTIDE SEQUENCE [LARGE SCALE GENOMIC DNA]</scope>
    <source>
        <strain evidence="5 6">Marseille-Q4570</strain>
    </source>
</reference>
<protein>
    <recommendedName>
        <fullName evidence="3">Glycine cleavage system H protein</fullName>
    </recommendedName>
</protein>
<dbReference type="PANTHER" id="PTHR11715">
    <property type="entry name" value="GLYCINE CLEAVAGE SYSTEM H PROTEIN"/>
    <property type="match status" value="1"/>
</dbReference>
<comment type="subunit">
    <text evidence="3">The glycine cleavage system is composed of four proteins: P, T, L and H.</text>
</comment>
<dbReference type="InterPro" id="IPR017453">
    <property type="entry name" value="GCV_H_sub"/>
</dbReference>
<evidence type="ECO:0000259" key="4">
    <source>
        <dbReference type="PROSITE" id="PS50968"/>
    </source>
</evidence>
<evidence type="ECO:0000256" key="2">
    <source>
        <dbReference type="ARBA" id="ARBA00022823"/>
    </source>
</evidence>
<evidence type="ECO:0000313" key="5">
    <source>
        <dbReference type="EMBL" id="MBO1884998.1"/>
    </source>
</evidence>
<dbReference type="SUPFAM" id="SSF51230">
    <property type="entry name" value="Single hybrid motif"/>
    <property type="match status" value="1"/>
</dbReference>
<feature type="domain" description="Lipoyl-binding" evidence="4">
    <location>
        <begin position="16"/>
        <end position="98"/>
    </location>
</feature>
<keyword evidence="2 3" id="KW-0450">Lipoyl</keyword>
<gene>
    <name evidence="3 5" type="primary">gcvH</name>
    <name evidence="5" type="ORF">J4N46_11390</name>
</gene>
<dbReference type="InterPro" id="IPR000089">
    <property type="entry name" value="Biotin_lipoyl"/>
</dbReference>
<dbReference type="PROSITE" id="PS00189">
    <property type="entry name" value="LIPOYL"/>
    <property type="match status" value="1"/>
</dbReference>
<dbReference type="PANTHER" id="PTHR11715:SF3">
    <property type="entry name" value="GLYCINE CLEAVAGE SYSTEM H PROTEIN-RELATED"/>
    <property type="match status" value="1"/>
</dbReference>
<sequence>MKYSKEHTWVTIEGDTATVGISHFAQQQLGDIVYVDVESVGSTLAQDAIFGTIEAIKTVSDLFMPIAGEVVAFNEALLQHPEKVNKHPYTEGWIIKIKPTQPQEYDLLLSEEEYNELYAQV</sequence>
<dbReference type="HAMAP" id="MF_00272">
    <property type="entry name" value="GcvH"/>
    <property type="match status" value="1"/>
</dbReference>
<dbReference type="InterPro" id="IPR011053">
    <property type="entry name" value="Single_hybrid_motif"/>
</dbReference>
<comment type="similarity">
    <text evidence="1 3">Belongs to the GcvH family.</text>
</comment>
<organism evidence="5 6">
    <name type="scientific">Capnocytophaga bilenii</name>
    <dbReference type="NCBI Taxonomy" id="2819369"/>
    <lineage>
        <taxon>Bacteria</taxon>
        <taxon>Pseudomonadati</taxon>
        <taxon>Bacteroidota</taxon>
        <taxon>Flavobacteriia</taxon>
        <taxon>Flavobacteriales</taxon>
        <taxon>Flavobacteriaceae</taxon>
        <taxon>Capnocytophaga</taxon>
    </lineage>
</organism>
<dbReference type="InterPro" id="IPR002930">
    <property type="entry name" value="GCV_H"/>
</dbReference>
<comment type="function">
    <text evidence="3">The glycine cleavage system catalyzes the degradation of glycine. The H protein shuttles the methylamine group of glycine from the P protein to the T protein.</text>
</comment>
<dbReference type="NCBIfam" id="NF002270">
    <property type="entry name" value="PRK01202.1"/>
    <property type="match status" value="1"/>
</dbReference>
<dbReference type="PROSITE" id="PS50968">
    <property type="entry name" value="BIOTINYL_LIPOYL"/>
    <property type="match status" value="1"/>
</dbReference>
<dbReference type="NCBIfam" id="TIGR00527">
    <property type="entry name" value="gcvH"/>
    <property type="match status" value="1"/>
</dbReference>
<name>A0ABS3Q072_9FLAO</name>
<comment type="cofactor">
    <cofactor evidence="3">
        <name>(R)-lipoate</name>
        <dbReference type="ChEBI" id="CHEBI:83088"/>
    </cofactor>
    <text evidence="3">Binds 1 lipoyl cofactor covalently.</text>
</comment>
<evidence type="ECO:0000313" key="6">
    <source>
        <dbReference type="Proteomes" id="UP000681610"/>
    </source>
</evidence>
<dbReference type="EMBL" id="JAGDYP010000010">
    <property type="protein sequence ID" value="MBO1884998.1"/>
    <property type="molecule type" value="Genomic_DNA"/>
</dbReference>
<dbReference type="InterPro" id="IPR003016">
    <property type="entry name" value="2-oxoA_DH_lipoyl-BS"/>
</dbReference>
<dbReference type="Gene3D" id="2.40.50.100">
    <property type="match status" value="1"/>
</dbReference>
<dbReference type="Pfam" id="PF01597">
    <property type="entry name" value="GCV_H"/>
    <property type="match status" value="1"/>
</dbReference>
<proteinExistence type="inferred from homology"/>
<keyword evidence="6" id="KW-1185">Reference proteome</keyword>
<dbReference type="Proteomes" id="UP000681610">
    <property type="component" value="Unassembled WGS sequence"/>
</dbReference>
<evidence type="ECO:0000256" key="3">
    <source>
        <dbReference type="HAMAP-Rule" id="MF_00272"/>
    </source>
</evidence>
<accession>A0ABS3Q072</accession>
<dbReference type="CDD" id="cd06848">
    <property type="entry name" value="GCS_H"/>
    <property type="match status" value="1"/>
</dbReference>